<proteinExistence type="predicted"/>
<protein>
    <submittedName>
        <fullName evidence="1">Uncharacterized protein</fullName>
    </submittedName>
</protein>
<dbReference type="Proteomes" id="UP001151081">
    <property type="component" value="Unassembled WGS sequence"/>
</dbReference>
<name>A0A9X4AYR2_9BACT</name>
<reference evidence="1 2" key="1">
    <citation type="submission" date="2021-04" db="EMBL/GenBank/DDBJ databases">
        <title>Genome analysis of Polyangium sp.</title>
        <authorList>
            <person name="Li Y."/>
            <person name="Wang J."/>
        </authorList>
    </citation>
    <scope>NUCLEOTIDE SEQUENCE [LARGE SCALE GENOMIC DNA]</scope>
    <source>
        <strain evidence="1 2">SDU14</strain>
    </source>
</reference>
<accession>A0A9X4AYR2</accession>
<sequence length="797" mass="82063">MQVRANDARESELQILMSGSCIPALAGNGEARKLEGMSFIRASSFLFFLCTAAACSDGPNDGISGGAGGGGSGPGPARCGGVVRAANLDAGDWDRRFTIAGLTGHDGFAPAVHDFAREPDGSLIAAGRFQWHEGKAVPPLMRFRDGAWEPARTTWELPAPLDGFSAIAIGESGDLALATNDTFDERDGEIWLDDGSGLQSIGAFKGQVRSLAWFAGRLWAAGLFQLDGATPIEGLATWDGTSWSAAPGGALQGSAYELLVDGDTLFVGGTFTEVGGIPVANIASYDGAAWTPLDFADAQIIYALARTPSGALYAGGVFGDFMKASGMARWSGTEWQTLGGGLAQHQTRGVVTDLVAHGEIVDATGCFTTAGGTPGEPGAIPSHGVVRWNGNAWQSLDEGTRGVVAPWYQPMICGDEGPTAIWDVPQQRLAHDGQRLFAGGLFPGIDGVLSQSLAVHDGSGWVAQGKSGIGIGGSLELIAAGGETCEVYGVGSFTHVAGAPVTTHVVHFNGEGWDVLDDSLPSDGDVWCPALDVGAEGQVAVGCVVFPPNGGPFGRVLLREGNTLVQVAVEGLDPVWGLAWAPDGVLWIAGGGTSGYLARLDGDKLTLVEQGFDGPVHHLGVAAANDIIVTGNFAKVGAVEASRIARWDGEAWSPLGDGLPGQVLAFERDGTTVYVSTYEEGNGAYLLGAFDGTSWRELATPEAGLTPQTYFSFNAILAIDGGLILAGTAELDDDSGRGVLVYRDGTLRALGGGVGAIGVTGAAVMADAVWVSGTIAEAGFGEKRVPSIGVARYQLAP</sequence>
<dbReference type="RefSeq" id="WP_272426837.1">
    <property type="nucleotide sequence ID" value="NZ_JAGTJJ010000052.1"/>
</dbReference>
<comment type="caution">
    <text evidence="1">The sequence shown here is derived from an EMBL/GenBank/DDBJ whole genome shotgun (WGS) entry which is preliminary data.</text>
</comment>
<keyword evidence="2" id="KW-1185">Reference proteome</keyword>
<evidence type="ECO:0000313" key="1">
    <source>
        <dbReference type="EMBL" id="MDC3987382.1"/>
    </source>
</evidence>
<evidence type="ECO:0000313" key="2">
    <source>
        <dbReference type="Proteomes" id="UP001151081"/>
    </source>
</evidence>
<dbReference type="AlphaFoldDB" id="A0A9X4AYR2"/>
<dbReference type="SUPFAM" id="SSF101898">
    <property type="entry name" value="NHL repeat"/>
    <property type="match status" value="1"/>
</dbReference>
<dbReference type="EMBL" id="JAGTJJ010000052">
    <property type="protein sequence ID" value="MDC3987382.1"/>
    <property type="molecule type" value="Genomic_DNA"/>
</dbReference>
<gene>
    <name evidence="1" type="ORF">KEG57_43335</name>
</gene>
<organism evidence="1 2">
    <name type="scientific">Polyangium jinanense</name>
    <dbReference type="NCBI Taxonomy" id="2829994"/>
    <lineage>
        <taxon>Bacteria</taxon>
        <taxon>Pseudomonadati</taxon>
        <taxon>Myxococcota</taxon>
        <taxon>Polyangia</taxon>
        <taxon>Polyangiales</taxon>
        <taxon>Polyangiaceae</taxon>
        <taxon>Polyangium</taxon>
    </lineage>
</organism>